<dbReference type="Gene3D" id="3.40.50.11040">
    <property type="match status" value="1"/>
</dbReference>
<keyword evidence="5 9" id="KW-0547">Nucleotide-binding</keyword>
<evidence type="ECO:0000256" key="6">
    <source>
        <dbReference type="ARBA" id="ARBA00022840"/>
    </source>
</evidence>
<evidence type="ECO:0000259" key="14">
    <source>
        <dbReference type="Pfam" id="PF13725"/>
    </source>
</evidence>
<feature type="region of interest" description="Disordered" evidence="10">
    <location>
        <begin position="662"/>
        <end position="687"/>
    </location>
</feature>
<comment type="catalytic activity">
    <reaction evidence="9">
        <text>a cytidine in 18S rRNA + acetyl-CoA + ATP + H2O = an N(4)-acetylcytidine in 18S rRNA + ADP + phosphate + CoA + H(+)</text>
        <dbReference type="Rhea" id="RHEA:51424"/>
        <dbReference type="Rhea" id="RHEA-COMP:13575"/>
        <dbReference type="Rhea" id="RHEA-COMP:13576"/>
        <dbReference type="ChEBI" id="CHEBI:15377"/>
        <dbReference type="ChEBI" id="CHEBI:15378"/>
        <dbReference type="ChEBI" id="CHEBI:30616"/>
        <dbReference type="ChEBI" id="CHEBI:43474"/>
        <dbReference type="ChEBI" id="CHEBI:57287"/>
        <dbReference type="ChEBI" id="CHEBI:57288"/>
        <dbReference type="ChEBI" id="CHEBI:74900"/>
        <dbReference type="ChEBI" id="CHEBI:82748"/>
        <dbReference type="ChEBI" id="CHEBI:456216"/>
    </reaction>
</comment>
<dbReference type="RefSeq" id="XP_005093625.1">
    <property type="nucleotide sequence ID" value="XM_005093568.3"/>
</dbReference>
<comment type="similarity">
    <text evidence="9">Belongs to the RNA cytidine acetyltransferase family. NAT10 subfamily.</text>
</comment>
<dbReference type="PANTHER" id="PTHR10925:SF5">
    <property type="entry name" value="RNA CYTIDINE ACETYLTRANSFERASE"/>
    <property type="match status" value="1"/>
</dbReference>
<evidence type="ECO:0000256" key="9">
    <source>
        <dbReference type="HAMAP-Rule" id="MF_03211"/>
    </source>
</evidence>
<dbReference type="InterPro" id="IPR033688">
    <property type="entry name" value="NAT10"/>
</dbReference>
<evidence type="ECO:0000256" key="5">
    <source>
        <dbReference type="ARBA" id="ARBA00022741"/>
    </source>
</evidence>
<accession>A0ABM0JH91</accession>
<feature type="domain" description="TcmA/NAT10 helicase" evidence="11">
    <location>
        <begin position="282"/>
        <end position="494"/>
    </location>
</feature>
<comment type="function">
    <text evidence="9">RNA cytidine acetyltransferase with specificity toward both 18S rRNA and tRNAs. Catalyzes the formation of N(4)-acetylcytidine (ac4C) in 18S rRNA. Required for early nucleolar cleavages of precursor rRNA at sites A0, A1 and A2 during 18S rRNA synthesis. Catalyzes the formation of ac4C in serine and leucine tRNAs. Requires a tRNA-binding adapter protein for full tRNA acetyltransferase activity but not for 18S rRNA acetylation.</text>
</comment>
<dbReference type="CDD" id="cd04301">
    <property type="entry name" value="NAT_SF"/>
    <property type="match status" value="1"/>
</dbReference>
<evidence type="ECO:0000256" key="3">
    <source>
        <dbReference type="ARBA" id="ARBA00022679"/>
    </source>
</evidence>
<evidence type="ECO:0000259" key="11">
    <source>
        <dbReference type="Pfam" id="PF05127"/>
    </source>
</evidence>
<evidence type="ECO:0000259" key="12">
    <source>
        <dbReference type="Pfam" id="PF08351"/>
    </source>
</evidence>
<dbReference type="Pfam" id="PF08351">
    <property type="entry name" value="TmcA_N"/>
    <property type="match status" value="1"/>
</dbReference>
<keyword evidence="6 9" id="KW-0067">ATP-binding</keyword>
<dbReference type="InterPro" id="IPR000182">
    <property type="entry name" value="GNAT_dom"/>
</dbReference>
<reference evidence="16" key="1">
    <citation type="submission" date="2025-08" db="UniProtKB">
        <authorList>
            <consortium name="RefSeq"/>
        </authorList>
    </citation>
    <scope>IDENTIFICATION</scope>
</reference>
<keyword evidence="3 9" id="KW-0808">Transferase</keyword>
<evidence type="ECO:0000256" key="2">
    <source>
        <dbReference type="ARBA" id="ARBA00022552"/>
    </source>
</evidence>
<comment type="catalytic activity">
    <reaction evidence="9">
        <text>a cytidine in tRNA + acetyl-CoA + ATP + H2O = an N(4)-acetylcytidine in tRNA + ADP + phosphate + CoA + H(+)</text>
        <dbReference type="Rhea" id="RHEA:53876"/>
        <dbReference type="Rhea" id="RHEA-COMP:13670"/>
        <dbReference type="Rhea" id="RHEA-COMP:13671"/>
        <dbReference type="ChEBI" id="CHEBI:15377"/>
        <dbReference type="ChEBI" id="CHEBI:15378"/>
        <dbReference type="ChEBI" id="CHEBI:30616"/>
        <dbReference type="ChEBI" id="CHEBI:43474"/>
        <dbReference type="ChEBI" id="CHEBI:57287"/>
        <dbReference type="ChEBI" id="CHEBI:57288"/>
        <dbReference type="ChEBI" id="CHEBI:74900"/>
        <dbReference type="ChEBI" id="CHEBI:82748"/>
        <dbReference type="ChEBI" id="CHEBI:456216"/>
    </reaction>
</comment>
<feature type="binding site" evidence="9">
    <location>
        <begin position="288"/>
        <end position="297"/>
    </location>
    <ligand>
        <name>ATP</name>
        <dbReference type="ChEBI" id="CHEBI:30616"/>
    </ligand>
</feature>
<evidence type="ECO:0000256" key="7">
    <source>
        <dbReference type="ARBA" id="ARBA00023242"/>
    </source>
</evidence>
<feature type="region of interest" description="Disordered" evidence="10">
    <location>
        <begin position="1003"/>
        <end position="1039"/>
    </location>
</feature>
<keyword evidence="4 9" id="KW-0819">tRNA processing</keyword>
<evidence type="ECO:0000256" key="10">
    <source>
        <dbReference type="SAM" id="MobiDB-lite"/>
    </source>
</evidence>
<dbReference type="PANTHER" id="PTHR10925">
    <property type="entry name" value="N-ACETYLTRANSFERASE 10"/>
    <property type="match status" value="1"/>
</dbReference>
<gene>
    <name evidence="16" type="primary">LOC101849912</name>
</gene>
<dbReference type="Pfam" id="PF13718">
    <property type="entry name" value="GNAT_acetyltr_2"/>
    <property type="match status" value="1"/>
</dbReference>
<feature type="compositionally biased region" description="Basic residues" evidence="10">
    <location>
        <begin position="1027"/>
        <end position="1039"/>
    </location>
</feature>
<evidence type="ECO:0000313" key="16">
    <source>
        <dbReference type="RefSeq" id="XP_005093625.1"/>
    </source>
</evidence>
<dbReference type="Gene3D" id="3.40.50.300">
    <property type="entry name" value="P-loop containing nucleotide triphosphate hydrolases"/>
    <property type="match status" value="1"/>
</dbReference>
<dbReference type="InterPro" id="IPR027992">
    <property type="entry name" value="tRNA_bind_dom"/>
</dbReference>
<feature type="binding site" evidence="9">
    <location>
        <begin position="635"/>
        <end position="637"/>
    </location>
    <ligand>
        <name>acetyl-CoA</name>
        <dbReference type="ChEBI" id="CHEBI:57288"/>
    </ligand>
</feature>
<dbReference type="Pfam" id="PF13725">
    <property type="entry name" value="tRNA_bind_2"/>
    <property type="match status" value="1"/>
</dbReference>
<keyword evidence="7 9" id="KW-0539">Nucleus</keyword>
<dbReference type="GeneID" id="101849912"/>
<sequence length="1039" mass="117143">MVRKKIDNRIRVMIENGVAQKHRSMVVLVGDRGKDQVVILHHMLTKATLKARPSVLWCYKKELGFSSHRKKRMKELQKKINSGKLSAKEDDPFELFISSTSIRYCYYAETHKILGNTYGMCVLQDFEALTPNLLARTVETVEGGGVIVLLLRTMSSLKQLYTMTMDVHLRFRTEAHQDVVGRFNERFLLSLASCETCVVLDDKLNLIPVSTHALALEPLPAKSLEENLTAQEIELEELKTSIQDMDVTTGKIIKLCRTLDQGQGFLKFVDAIVEKTLRSTVVMTAARGRGKSAALGLAMSASVGFGYSNIFVTAPSPENLKTLFDFIFKGFDALDYQEHIDYEIIQSTNPDFNKAVVRVNIFRDHRQTIQYIHPSDAHKLGQAELVCIDEAAAIPLPLVKNLLGPYLVFMSSTVNGYEGTGRSLSLKLVQQLRQQVSTYGGSVKEARLAANMAKQGVDSSASGRVLHEVELKESIRYASGDPVEAWLNRLLCLDASSVPRSITGCPLPASCNLYYVNRDTLFSYHPASEKFLHRIMALYVSSHYKNSPNDLQLLSDAPAHHIFVLLGPVQSANTELPEVLCVLQVSLEGEISKSTIMNSLQRGQRGSGDLIPWTLSQQFQDQDFPGLSGARVVRIATHPDYQGMGYGSRALTLMQEYYEGKFPNLKESNPDDAGQESSNDGGDRGDEELKKVDDEEVTLLNEHLAPRKNLPPLLVKLTDRRPEPLQYLGVSYGLTSDLFRFWKRSGYVPVYLRQTANELTGEHSCIMVKTISVDEKEDKQSWLPSFWKDFRKRLVALLAYQFRSFKPALALNILQNKNFKTEEKAVSLRRSELLQFVTTYDIQRLELYSSNMVDYHLIVDLLSDLARLFFTNHVPIHLSVVQSSILLALGLQHKTVEDVEKDIELPVSQILALLNRTIRKFVQHFNEILEKEVEATMAEKKEIVMEPTLTSVDQELKEAGQQFKQEHKQNVATLVGADLSHFAIKGSDKDWQEAIKGNSKSVISVKSHLEKKRKSPAEADTDQMSNKKQKKRKKQREKS</sequence>
<evidence type="ECO:0000259" key="13">
    <source>
        <dbReference type="Pfam" id="PF13718"/>
    </source>
</evidence>
<dbReference type="InterPro" id="IPR007807">
    <property type="entry name" value="TcmA/NAT10_helicase"/>
</dbReference>
<feature type="binding site" evidence="9">
    <location>
        <position position="744"/>
    </location>
    <ligand>
        <name>acetyl-CoA</name>
        <dbReference type="ChEBI" id="CHEBI:57288"/>
    </ligand>
</feature>
<dbReference type="InterPro" id="IPR016181">
    <property type="entry name" value="Acyl_CoA_acyltransferase"/>
</dbReference>
<feature type="domain" description="Possible tRNA binding" evidence="14">
    <location>
        <begin position="782"/>
        <end position="994"/>
    </location>
</feature>
<dbReference type="EC" id="2.3.1.-" evidence="9"/>
<dbReference type="InterPro" id="IPR027417">
    <property type="entry name" value="P-loop_NTPase"/>
</dbReference>
<keyword evidence="15" id="KW-1185">Reference proteome</keyword>
<organism evidence="15 16">
    <name type="scientific">Aplysia californica</name>
    <name type="common">California sea hare</name>
    <dbReference type="NCBI Taxonomy" id="6500"/>
    <lineage>
        <taxon>Eukaryota</taxon>
        <taxon>Metazoa</taxon>
        <taxon>Spiralia</taxon>
        <taxon>Lophotrochozoa</taxon>
        <taxon>Mollusca</taxon>
        <taxon>Gastropoda</taxon>
        <taxon>Heterobranchia</taxon>
        <taxon>Euthyneura</taxon>
        <taxon>Tectipleura</taxon>
        <taxon>Aplysiida</taxon>
        <taxon>Aplysioidea</taxon>
        <taxon>Aplysiidae</taxon>
        <taxon>Aplysia</taxon>
    </lineage>
</organism>
<comment type="subcellular location">
    <subcellularLocation>
        <location evidence="1 9">Nucleus</location>
        <location evidence="1 9">Nucleolus</location>
    </subcellularLocation>
</comment>
<protein>
    <recommendedName>
        <fullName evidence="9">RNA cytidine acetyltransferase</fullName>
        <ecNumber evidence="9">2.3.1.-</ecNumber>
    </recommendedName>
    <alternativeName>
        <fullName evidence="9">18S rRNA cytosine acetyltransferase</fullName>
    </alternativeName>
</protein>
<feature type="binding site" evidence="9">
    <location>
        <begin position="642"/>
        <end position="648"/>
    </location>
    <ligand>
        <name>acetyl-CoA</name>
        <dbReference type="ChEBI" id="CHEBI:57288"/>
    </ligand>
</feature>
<feature type="domain" description="TmcA/NAT10 N-terminal" evidence="12">
    <location>
        <begin position="9"/>
        <end position="201"/>
    </location>
</feature>
<evidence type="ECO:0000256" key="4">
    <source>
        <dbReference type="ARBA" id="ARBA00022694"/>
    </source>
</evidence>
<keyword evidence="2 9" id="KW-0698">rRNA processing</keyword>
<keyword evidence="8 9" id="KW-0012">Acyltransferase</keyword>
<dbReference type="Pfam" id="PF05127">
    <property type="entry name" value="NAT10_TcmA_helicase"/>
    <property type="match status" value="1"/>
</dbReference>
<evidence type="ECO:0000256" key="8">
    <source>
        <dbReference type="ARBA" id="ARBA00023315"/>
    </source>
</evidence>
<dbReference type="InterPro" id="IPR032672">
    <property type="entry name" value="TmcA/NAT10/Kre33"/>
</dbReference>
<feature type="domain" description="N-acetyltransferase" evidence="13">
    <location>
        <begin position="534"/>
        <end position="771"/>
    </location>
</feature>
<feature type="binding site" evidence="9">
    <location>
        <position position="476"/>
    </location>
    <ligand>
        <name>ATP</name>
        <dbReference type="ChEBI" id="CHEBI:30616"/>
    </ligand>
</feature>
<proteinExistence type="inferred from homology"/>
<dbReference type="SUPFAM" id="SSF55729">
    <property type="entry name" value="Acyl-CoA N-acyltransferases (Nat)"/>
    <property type="match status" value="1"/>
</dbReference>
<dbReference type="InterPro" id="IPR013562">
    <property type="entry name" value="TmcA/NAT10_N"/>
</dbReference>
<evidence type="ECO:0000313" key="15">
    <source>
        <dbReference type="Proteomes" id="UP000694888"/>
    </source>
</evidence>
<name>A0ABM0JH91_APLCA</name>
<evidence type="ECO:0000256" key="1">
    <source>
        <dbReference type="ARBA" id="ARBA00004604"/>
    </source>
</evidence>
<dbReference type="Proteomes" id="UP000694888">
    <property type="component" value="Unplaced"/>
</dbReference>
<dbReference type="HAMAP" id="MF_03211">
    <property type="entry name" value="RNA_acetyltr_Nat10"/>
    <property type="match status" value="1"/>
</dbReference>
<dbReference type="Gene3D" id="3.40.630.30">
    <property type="match status" value="1"/>
</dbReference>